<dbReference type="Pfam" id="PF07891">
    <property type="entry name" value="DUF1666"/>
    <property type="match status" value="1"/>
</dbReference>
<name>A0A0K9P0C8_ZOSMR</name>
<evidence type="ECO:0000313" key="3">
    <source>
        <dbReference type="Proteomes" id="UP000036987"/>
    </source>
</evidence>
<organism evidence="2 3">
    <name type="scientific">Zostera marina</name>
    <name type="common">Eelgrass</name>
    <dbReference type="NCBI Taxonomy" id="29655"/>
    <lineage>
        <taxon>Eukaryota</taxon>
        <taxon>Viridiplantae</taxon>
        <taxon>Streptophyta</taxon>
        <taxon>Embryophyta</taxon>
        <taxon>Tracheophyta</taxon>
        <taxon>Spermatophyta</taxon>
        <taxon>Magnoliopsida</taxon>
        <taxon>Liliopsida</taxon>
        <taxon>Zosteraceae</taxon>
        <taxon>Zostera</taxon>
    </lineage>
</organism>
<reference evidence="3" key="1">
    <citation type="journal article" date="2016" name="Nature">
        <title>The genome of the seagrass Zostera marina reveals angiosperm adaptation to the sea.</title>
        <authorList>
            <person name="Olsen J.L."/>
            <person name="Rouze P."/>
            <person name="Verhelst B."/>
            <person name="Lin Y.-C."/>
            <person name="Bayer T."/>
            <person name="Collen J."/>
            <person name="Dattolo E."/>
            <person name="De Paoli E."/>
            <person name="Dittami S."/>
            <person name="Maumus F."/>
            <person name="Michel G."/>
            <person name="Kersting A."/>
            <person name="Lauritano C."/>
            <person name="Lohaus R."/>
            <person name="Toepel M."/>
            <person name="Tonon T."/>
            <person name="Vanneste K."/>
            <person name="Amirebrahimi M."/>
            <person name="Brakel J."/>
            <person name="Bostroem C."/>
            <person name="Chovatia M."/>
            <person name="Grimwood J."/>
            <person name="Jenkins J.W."/>
            <person name="Jueterbock A."/>
            <person name="Mraz A."/>
            <person name="Stam W.T."/>
            <person name="Tice H."/>
            <person name="Bornberg-Bauer E."/>
            <person name="Green P.J."/>
            <person name="Pearson G.A."/>
            <person name="Procaccini G."/>
            <person name="Duarte C.M."/>
            <person name="Schmutz J."/>
            <person name="Reusch T.B.H."/>
            <person name="Van de Peer Y."/>
        </authorList>
    </citation>
    <scope>NUCLEOTIDE SEQUENCE [LARGE SCALE GENOMIC DNA]</scope>
    <source>
        <strain evidence="3">cv. Finnish</strain>
    </source>
</reference>
<dbReference type="OrthoDB" id="1911656at2759"/>
<proteinExistence type="predicted"/>
<dbReference type="Proteomes" id="UP000036987">
    <property type="component" value="Unassembled WGS sequence"/>
</dbReference>
<dbReference type="PANTHER" id="PTHR46702">
    <property type="entry name" value="DNA LIGASE (DUF1666)-RELATED"/>
    <property type="match status" value="1"/>
</dbReference>
<dbReference type="InterPro" id="IPR012870">
    <property type="entry name" value="DUF1666"/>
</dbReference>
<evidence type="ECO:0000313" key="2">
    <source>
        <dbReference type="EMBL" id="KMZ62443.1"/>
    </source>
</evidence>
<accession>A0A0K9P0C8</accession>
<dbReference type="EMBL" id="LFYR01001356">
    <property type="protein sequence ID" value="KMZ62443.1"/>
    <property type="molecule type" value="Genomic_DNA"/>
</dbReference>
<evidence type="ECO:0000256" key="1">
    <source>
        <dbReference type="SAM" id="MobiDB-lite"/>
    </source>
</evidence>
<keyword evidence="3" id="KW-1185">Reference proteome</keyword>
<dbReference type="AlphaFoldDB" id="A0A0K9P0C8"/>
<dbReference type="OMA" id="RQWWCGF"/>
<protein>
    <submittedName>
        <fullName evidence="2">Uncharacterized protein</fullName>
    </submittedName>
</protein>
<sequence>MDFLRLRRRFRRGPKWANSEKQQDDADDVQSEVLDSKISNDGDAVPISTSDEVEDRENGEEDEEEDDDFITNEVKRRLKEIRKNNFMVLILEEPTPEEEEEEEASSSECKESMEDRQSWYRFDAFYEKYCERMLFFDKICCKQLQKAGSLPTPSNQSPRFSSFKLSLRNLSFNRKNVEFQDQCERLTQQQEEDDGGNPNEMLERVYVSQICLTWEALHCQYMNLCHQIKYHPQSSTCFIHAAQAFQQFQVLLQRFIENEPFDSGSRPEVYSRARCYLPMLLQVPNLHGFDEKDNEDGFEPLFLINILGECILTFDHFLKADKKKGNGPLHLFGDLNQSATSLQQIQNSFEKKEMKLKEIYKKKKMTKKNHWPTTHEEVSVLFGLIDFKVVSRVMRMAKISKEQLLWCEEKICKLNPSDNGLHRDSSPTLFPC</sequence>
<gene>
    <name evidence="2" type="ORF">ZOSMA_462G00060</name>
</gene>
<comment type="caution">
    <text evidence="2">The sequence shown here is derived from an EMBL/GenBank/DDBJ whole genome shotgun (WGS) entry which is preliminary data.</text>
</comment>
<feature type="region of interest" description="Disordered" evidence="1">
    <location>
        <begin position="14"/>
        <end position="69"/>
    </location>
</feature>
<feature type="compositionally biased region" description="Acidic residues" evidence="1">
    <location>
        <begin position="51"/>
        <end position="69"/>
    </location>
</feature>
<dbReference type="PANTHER" id="PTHR46702:SF1">
    <property type="entry name" value="DUF1666 FAMILY PROTEIN (DUF1666)"/>
    <property type="match status" value="1"/>
</dbReference>